<evidence type="ECO:0000256" key="4">
    <source>
        <dbReference type="ARBA" id="ARBA00022898"/>
    </source>
</evidence>
<keyword evidence="2 8" id="KW-0963">Cytoplasm</keyword>
<evidence type="ECO:0000313" key="9">
    <source>
        <dbReference type="EMBL" id="REI42197.1"/>
    </source>
</evidence>
<dbReference type="Proteomes" id="UP000263486">
    <property type="component" value="Unassembled WGS sequence"/>
</dbReference>
<evidence type="ECO:0000256" key="1">
    <source>
        <dbReference type="ARBA" id="ARBA00001933"/>
    </source>
</evidence>
<evidence type="ECO:0000313" key="10">
    <source>
        <dbReference type="Proteomes" id="UP000263486"/>
    </source>
</evidence>
<dbReference type="PANTHER" id="PTHR32328">
    <property type="entry name" value="L-SERYL-TRNA(SEC) SELENIUM TRANSFERASE"/>
    <property type="match status" value="1"/>
</dbReference>
<reference evidence="9 10" key="1">
    <citation type="submission" date="2018-08" db="EMBL/GenBank/DDBJ databases">
        <title>Draft genome sequence of Psychrilyobacter sp. strain SD5 isolated from Black Sea water.</title>
        <authorList>
            <person name="Yadav S."/>
            <person name="Villanueva L."/>
            <person name="Damste J.S.S."/>
        </authorList>
    </citation>
    <scope>NUCLEOTIDE SEQUENCE [LARGE SCALE GENOMIC DNA]</scope>
    <source>
        <strain evidence="9 10">SD5</strain>
    </source>
</reference>
<keyword evidence="3 8" id="KW-0808">Transferase</keyword>
<dbReference type="NCBIfam" id="TIGR00474">
    <property type="entry name" value="selA"/>
    <property type="match status" value="1"/>
</dbReference>
<comment type="cofactor">
    <cofactor evidence="1 8">
        <name>pyridoxal 5'-phosphate</name>
        <dbReference type="ChEBI" id="CHEBI:597326"/>
    </cofactor>
</comment>
<dbReference type="RefSeq" id="WP_114641575.1">
    <property type="nucleotide sequence ID" value="NZ_JAACIO010000005.1"/>
</dbReference>
<organism evidence="9 10">
    <name type="scientific">Psychrilyobacter piezotolerans</name>
    <dbReference type="NCBI Taxonomy" id="2293438"/>
    <lineage>
        <taxon>Bacteria</taxon>
        <taxon>Fusobacteriati</taxon>
        <taxon>Fusobacteriota</taxon>
        <taxon>Fusobacteriia</taxon>
        <taxon>Fusobacteriales</taxon>
        <taxon>Fusobacteriaceae</taxon>
        <taxon>Psychrilyobacter</taxon>
    </lineage>
</organism>
<dbReference type="Gene3D" id="3.90.1150.180">
    <property type="match status" value="1"/>
</dbReference>
<evidence type="ECO:0000256" key="8">
    <source>
        <dbReference type="HAMAP-Rule" id="MF_00423"/>
    </source>
</evidence>
<comment type="function">
    <text evidence="8">Converts seryl-tRNA(Sec) to selenocysteinyl-tRNA(Sec) required for selenoprotein biosynthesis.</text>
</comment>
<gene>
    <name evidence="8" type="primary">selA</name>
    <name evidence="9" type="ORF">DYH56_04010</name>
</gene>
<evidence type="ECO:0000256" key="5">
    <source>
        <dbReference type="ARBA" id="ARBA00022917"/>
    </source>
</evidence>
<comment type="pathway">
    <text evidence="8">Aminoacyl-tRNA biosynthesis; selenocysteinyl-tRNA(Sec) biosynthesis; selenocysteinyl-tRNA(Sec) from L-seryl-tRNA(Sec) (bacterial route): step 1/1.</text>
</comment>
<dbReference type="InterPro" id="IPR004534">
    <property type="entry name" value="SelA_trans"/>
</dbReference>
<keyword evidence="5 8" id="KW-0648">Protein biosynthesis</keyword>
<dbReference type="Pfam" id="PF03841">
    <property type="entry name" value="SelA"/>
    <property type="match status" value="1"/>
</dbReference>
<dbReference type="InterPro" id="IPR018319">
    <property type="entry name" value="SelA-like"/>
</dbReference>
<dbReference type="InterPro" id="IPR015421">
    <property type="entry name" value="PyrdxlP-dep_Trfase_major"/>
</dbReference>
<dbReference type="InterPro" id="IPR015424">
    <property type="entry name" value="PyrdxlP-dep_Trfase"/>
</dbReference>
<name>A0ABX9KIV9_9FUSO</name>
<dbReference type="GO" id="GO:0004125">
    <property type="term" value="F:L-seryl-tRNA(Sec) selenium transferase activity"/>
    <property type="evidence" value="ECO:0007669"/>
    <property type="project" value="UniProtKB-EC"/>
</dbReference>
<dbReference type="SUPFAM" id="SSF53383">
    <property type="entry name" value="PLP-dependent transferases"/>
    <property type="match status" value="1"/>
</dbReference>
<dbReference type="EMBL" id="QUAJ01000005">
    <property type="protein sequence ID" value="REI42197.1"/>
    <property type="molecule type" value="Genomic_DNA"/>
</dbReference>
<dbReference type="EC" id="2.9.1.1" evidence="8"/>
<comment type="catalytic activity">
    <reaction evidence="8">
        <text>L-seryl-tRNA(Sec) + selenophosphate + H(+) = L-selenocysteinyl-tRNA(Sec) + phosphate</text>
        <dbReference type="Rhea" id="RHEA:22728"/>
        <dbReference type="Rhea" id="RHEA-COMP:9742"/>
        <dbReference type="Rhea" id="RHEA-COMP:9743"/>
        <dbReference type="ChEBI" id="CHEBI:15378"/>
        <dbReference type="ChEBI" id="CHEBI:16144"/>
        <dbReference type="ChEBI" id="CHEBI:43474"/>
        <dbReference type="ChEBI" id="CHEBI:78533"/>
        <dbReference type="ChEBI" id="CHEBI:78573"/>
        <dbReference type="EC" id="2.9.1.1"/>
    </reaction>
</comment>
<keyword evidence="4 8" id="KW-0663">Pyridoxal phosphate</keyword>
<evidence type="ECO:0000256" key="7">
    <source>
        <dbReference type="ARBA" id="ARBA00044507"/>
    </source>
</evidence>
<evidence type="ECO:0000256" key="3">
    <source>
        <dbReference type="ARBA" id="ARBA00022679"/>
    </source>
</evidence>
<sequence>MKKLLSNLPKVDEFLISEKLEEYKDSVPYNILIKSIREGIAFYREEILNNRLADTEMEKEDLKMEITNKIIKLIESKNQLNLRRVINATGTIIHTNLGRSKLMESSVENIVNIASNYNNLEYDIPSGKRGSRYSHIEKLICDITGAESALVVNNNAAAVLLVLDTLTKEREVIVSRGELVEIGGSFRIPAIMEYSGSKLIEVGTTNRTHKKDYLEAITPETKALLKVHTSNYKIMGFTKEVKNEELSKMARDKKLISIEDLGSGVLVDFAKYGYKKEPTVQESLKSGIDVVTFSGDKLLGGPQAGIIVGKRQYIEKMKKNNLLRTLRVSKLTIAALEVTLREYLDESQAVKNIPTLRMILEGKDEVEKRAHILYEKLKTLETLEVDLVETSAMIGGGSMPTELMDSFGVAISYIGSSIVKLERVLRNNSLSIVGRIQGGKLVLDCKTLNENDMDSIYEILSKGIDTI</sequence>
<keyword evidence="6 8" id="KW-0711">Selenium</keyword>
<evidence type="ECO:0000256" key="6">
    <source>
        <dbReference type="ARBA" id="ARBA00023266"/>
    </source>
</evidence>
<comment type="caution">
    <text evidence="9">The sequence shown here is derived from an EMBL/GenBank/DDBJ whole genome shotgun (WGS) entry which is preliminary data.</text>
</comment>
<dbReference type="Gene3D" id="3.40.640.10">
    <property type="entry name" value="Type I PLP-dependent aspartate aminotransferase-like (Major domain)"/>
    <property type="match status" value="1"/>
</dbReference>
<feature type="modified residue" description="N6-(pyridoxal phosphate)lysine" evidence="8">
    <location>
        <position position="297"/>
    </location>
</feature>
<dbReference type="HAMAP" id="MF_00423">
    <property type="entry name" value="SelA"/>
    <property type="match status" value="1"/>
</dbReference>
<evidence type="ECO:0000256" key="2">
    <source>
        <dbReference type="ARBA" id="ARBA00022490"/>
    </source>
</evidence>
<accession>A0ABX9KIV9</accession>
<comment type="subcellular location">
    <subcellularLocation>
        <location evidence="8">Cytoplasm</location>
    </subcellularLocation>
</comment>
<proteinExistence type="inferred from homology"/>
<keyword evidence="10" id="KW-1185">Reference proteome</keyword>
<dbReference type="PANTHER" id="PTHR32328:SF0">
    <property type="entry name" value="L-SERYL-TRNA(SEC) SELENIUM TRANSFERASE"/>
    <property type="match status" value="1"/>
</dbReference>
<comment type="similarity">
    <text evidence="7 8">Belongs to the SelA family.</text>
</comment>
<protein>
    <recommendedName>
        <fullName evidence="8">L-seryl-tRNA(Sec) selenium transferase</fullName>
        <ecNumber evidence="8">2.9.1.1</ecNumber>
    </recommendedName>
    <alternativeName>
        <fullName evidence="8">Selenocysteine synthase</fullName>
        <shortName evidence="8">Sec synthase</shortName>
    </alternativeName>
    <alternativeName>
        <fullName evidence="8">Selenocysteinyl-tRNA(Sec) synthase</fullName>
    </alternativeName>
</protein>